<evidence type="ECO:0000256" key="1">
    <source>
        <dbReference type="ARBA" id="ARBA00004651"/>
    </source>
</evidence>
<evidence type="ECO:0000256" key="6">
    <source>
        <dbReference type="ARBA" id="ARBA00022989"/>
    </source>
</evidence>
<proteinExistence type="predicted"/>
<dbReference type="EMBL" id="KQ981920">
    <property type="protein sequence ID" value="KYN33057.1"/>
    <property type="molecule type" value="Genomic_DNA"/>
</dbReference>
<feature type="transmembrane region" description="Helical" evidence="10">
    <location>
        <begin position="136"/>
        <end position="153"/>
    </location>
</feature>
<keyword evidence="6 10" id="KW-1133">Transmembrane helix</keyword>
<feature type="transmembrane region" description="Helical" evidence="10">
    <location>
        <begin position="241"/>
        <end position="270"/>
    </location>
</feature>
<evidence type="ECO:0000256" key="3">
    <source>
        <dbReference type="ARBA" id="ARBA00022606"/>
    </source>
</evidence>
<evidence type="ECO:0000256" key="2">
    <source>
        <dbReference type="ARBA" id="ARBA00022475"/>
    </source>
</evidence>
<dbReference type="PANTHER" id="PTHR21137">
    <property type="entry name" value="ODORANT RECEPTOR"/>
    <property type="match status" value="1"/>
</dbReference>
<dbReference type="GO" id="GO:0007165">
    <property type="term" value="P:signal transduction"/>
    <property type="evidence" value="ECO:0007669"/>
    <property type="project" value="UniProtKB-KW"/>
</dbReference>
<keyword evidence="12" id="KW-1185">Reference proteome</keyword>
<keyword evidence="8" id="KW-0675">Receptor</keyword>
<keyword evidence="4 10" id="KW-0812">Transmembrane</keyword>
<evidence type="ECO:0000256" key="5">
    <source>
        <dbReference type="ARBA" id="ARBA00022725"/>
    </source>
</evidence>
<evidence type="ECO:0000256" key="9">
    <source>
        <dbReference type="ARBA" id="ARBA00023224"/>
    </source>
</evidence>
<evidence type="ECO:0000313" key="12">
    <source>
        <dbReference type="Proteomes" id="UP000078541"/>
    </source>
</evidence>
<evidence type="ECO:0000256" key="4">
    <source>
        <dbReference type="ARBA" id="ARBA00022692"/>
    </source>
</evidence>
<evidence type="ECO:0000256" key="10">
    <source>
        <dbReference type="SAM" id="Phobius"/>
    </source>
</evidence>
<gene>
    <name evidence="11" type="ORF">ALC56_12691</name>
</gene>
<feature type="transmembrane region" description="Helical" evidence="10">
    <location>
        <begin position="84"/>
        <end position="104"/>
    </location>
</feature>
<dbReference type="AlphaFoldDB" id="A0A195EYS3"/>
<dbReference type="GO" id="GO:0005549">
    <property type="term" value="F:odorant binding"/>
    <property type="evidence" value="ECO:0007669"/>
    <property type="project" value="InterPro"/>
</dbReference>
<keyword evidence="3" id="KW-0716">Sensory transduction</keyword>
<comment type="subcellular location">
    <subcellularLocation>
        <location evidence="1">Cell membrane</location>
        <topology evidence="1">Multi-pass membrane protein</topology>
    </subcellularLocation>
</comment>
<feature type="transmembrane region" description="Helical" evidence="10">
    <location>
        <begin position="282"/>
        <end position="302"/>
    </location>
</feature>
<name>A0A195EYS3_9HYME</name>
<keyword evidence="2" id="KW-1003">Cell membrane</keyword>
<sequence>LLQQIKLDWNSIEDNNEIRILEKYANENRLLSLILSFVVAIAIFFIIIIELIPVVLDAVTPMNKSRPRKVKIDFEFFIDEEQYFYIYLIYEIITLIIEVFTVLATGTLSYAFIRHCCATFKIARFSSFFMNVMNKWYFTLVIICVMSLSCNLFRVKYLLKQIKLDWNSIKDDSEIRILQKYENENRFLSLISSFVVAIAIFFIIIIELIPVVLDVVTPMNKSRPRKVKIDFEFFIDEEQYFYIYLIYEIITLIIETFTILATTTLSFTLIRHCCATFKIARYVYILILLKKVIYVELFVVYIKIVCSNLIEETVTQHTLQIPVYQKTHVMCHIISMFVFNFLGQSVSDHSAEIFNAAYNTMWYLAPISMQKLLLFVMQNSLKAYTLTVGHIYVTSLEGFSTVI</sequence>
<reference evidence="11 12" key="1">
    <citation type="submission" date="2016-03" db="EMBL/GenBank/DDBJ databases">
        <title>Trachymyrmex septentrionalis WGS genome.</title>
        <authorList>
            <person name="Nygaard S."/>
            <person name="Hu H."/>
            <person name="Boomsma J."/>
            <person name="Zhang G."/>
        </authorList>
    </citation>
    <scope>NUCLEOTIDE SEQUENCE [LARGE SCALE GENOMIC DNA]</scope>
    <source>
        <strain evidence="11">Tsep2-gDNA-1</strain>
        <tissue evidence="11">Whole body</tissue>
    </source>
</reference>
<feature type="transmembrane region" description="Helical" evidence="10">
    <location>
        <begin position="30"/>
        <end position="56"/>
    </location>
</feature>
<feature type="transmembrane region" description="Helical" evidence="10">
    <location>
        <begin position="187"/>
        <end position="213"/>
    </location>
</feature>
<keyword evidence="7 10" id="KW-0472">Membrane</keyword>
<keyword evidence="5" id="KW-0552">Olfaction</keyword>
<dbReference type="GO" id="GO:0004984">
    <property type="term" value="F:olfactory receptor activity"/>
    <property type="evidence" value="ECO:0007669"/>
    <property type="project" value="InterPro"/>
</dbReference>
<protein>
    <submittedName>
        <fullName evidence="11">Uncharacterized protein</fullName>
    </submittedName>
</protein>
<evidence type="ECO:0000313" key="11">
    <source>
        <dbReference type="EMBL" id="KYN33057.1"/>
    </source>
</evidence>
<dbReference type="Proteomes" id="UP000078541">
    <property type="component" value="Unassembled WGS sequence"/>
</dbReference>
<evidence type="ECO:0000256" key="8">
    <source>
        <dbReference type="ARBA" id="ARBA00023170"/>
    </source>
</evidence>
<keyword evidence="9" id="KW-0807">Transducer</keyword>
<dbReference type="PANTHER" id="PTHR21137:SF35">
    <property type="entry name" value="ODORANT RECEPTOR 19A-RELATED"/>
    <property type="match status" value="1"/>
</dbReference>
<dbReference type="Pfam" id="PF02949">
    <property type="entry name" value="7tm_6"/>
    <property type="match status" value="1"/>
</dbReference>
<accession>A0A195EYS3</accession>
<feature type="non-terminal residue" evidence="11">
    <location>
        <position position="1"/>
    </location>
</feature>
<organism evidence="11 12">
    <name type="scientific">Trachymyrmex septentrionalis</name>
    <dbReference type="NCBI Taxonomy" id="34720"/>
    <lineage>
        <taxon>Eukaryota</taxon>
        <taxon>Metazoa</taxon>
        <taxon>Ecdysozoa</taxon>
        <taxon>Arthropoda</taxon>
        <taxon>Hexapoda</taxon>
        <taxon>Insecta</taxon>
        <taxon>Pterygota</taxon>
        <taxon>Neoptera</taxon>
        <taxon>Endopterygota</taxon>
        <taxon>Hymenoptera</taxon>
        <taxon>Apocrita</taxon>
        <taxon>Aculeata</taxon>
        <taxon>Formicoidea</taxon>
        <taxon>Formicidae</taxon>
        <taxon>Myrmicinae</taxon>
        <taxon>Trachymyrmex</taxon>
    </lineage>
</organism>
<dbReference type="GO" id="GO:0005886">
    <property type="term" value="C:plasma membrane"/>
    <property type="evidence" value="ECO:0007669"/>
    <property type="project" value="UniProtKB-SubCell"/>
</dbReference>
<dbReference type="InterPro" id="IPR004117">
    <property type="entry name" value="7tm6_olfct_rcpt"/>
</dbReference>
<evidence type="ECO:0000256" key="7">
    <source>
        <dbReference type="ARBA" id="ARBA00023136"/>
    </source>
</evidence>